<dbReference type="EMBL" id="UOFL01000207">
    <property type="protein sequence ID" value="VAW80913.1"/>
    <property type="molecule type" value="Genomic_DNA"/>
</dbReference>
<accession>A0A3B0YY83</accession>
<sequence>MSKKTLNRSLGPKALEMVMRDVLGGMEEFSIMKSYESSGEEYKIITIQPYAQWTPKQELYDFEKFTQEPQLAEVIVFEDYLKRKKRNN</sequence>
<name>A0A3B0YY83_9ZZZZ</name>
<gene>
    <name evidence="1" type="ORF">MNBD_GAMMA12-3582</name>
</gene>
<organism evidence="1">
    <name type="scientific">hydrothermal vent metagenome</name>
    <dbReference type="NCBI Taxonomy" id="652676"/>
    <lineage>
        <taxon>unclassified sequences</taxon>
        <taxon>metagenomes</taxon>
        <taxon>ecological metagenomes</taxon>
    </lineage>
</organism>
<reference evidence="1" key="1">
    <citation type="submission" date="2018-06" db="EMBL/GenBank/DDBJ databases">
        <authorList>
            <person name="Zhirakovskaya E."/>
        </authorList>
    </citation>
    <scope>NUCLEOTIDE SEQUENCE</scope>
</reference>
<evidence type="ECO:0000313" key="1">
    <source>
        <dbReference type="EMBL" id="VAW80913.1"/>
    </source>
</evidence>
<proteinExistence type="predicted"/>
<protein>
    <submittedName>
        <fullName evidence="1">Uncharacterized protein</fullName>
    </submittedName>
</protein>
<dbReference type="AlphaFoldDB" id="A0A3B0YY83"/>